<comment type="subunit">
    <text evidence="6">Homotetramer.</text>
</comment>
<comment type="function">
    <text evidence="6">Catalyzes the NADPH-dependent reduction of beta-ketoacyl-ACP substrates to beta-hydroxyacyl-ACP products, the first reductive step in the elongation cycle of fatty acid biosynthesis.</text>
</comment>
<evidence type="ECO:0000256" key="1">
    <source>
        <dbReference type="ARBA" id="ARBA00005194"/>
    </source>
</evidence>
<dbReference type="PANTHER" id="PTHR42879:SF2">
    <property type="entry name" value="3-OXOACYL-[ACYL-CARRIER-PROTEIN] REDUCTASE FABG"/>
    <property type="match status" value="1"/>
</dbReference>
<dbReference type="SUPFAM" id="SSF51735">
    <property type="entry name" value="NAD(P)-binding Rossmann-fold domains"/>
    <property type="match status" value="1"/>
</dbReference>
<evidence type="ECO:0000256" key="4">
    <source>
        <dbReference type="ARBA" id="ARBA00023002"/>
    </source>
</evidence>
<sequence length="246" mass="26374">MSEERRALITGFSRGIGRTVALKLAAEGYEIVGCYHSSAIDAEKVAADVRELGVRVHFDHCDVADSSMVNDFIANAERELGPISTAVTNSGITRDNAMVMMSQDDWQSVVDTNLTGTWNVMRAMAFRFLKRRSGSLVAMSSTAGVYGNAGQSNYAASKAGVIGLVKSLAKEVGPRGIRVNAVAPGFIETDMTAALNERQRDTALQQIPLRRFGTTEDVAELVSFLVSERAGFITGQVFGVDGGMVL</sequence>
<evidence type="ECO:0000256" key="3">
    <source>
        <dbReference type="ARBA" id="ARBA00012948"/>
    </source>
</evidence>
<name>A0ABP7FA08_9ACTN</name>
<dbReference type="SMART" id="SM00822">
    <property type="entry name" value="PKS_KR"/>
    <property type="match status" value="1"/>
</dbReference>
<keyword evidence="6" id="KW-0521">NADP</keyword>
<evidence type="ECO:0000313" key="8">
    <source>
        <dbReference type="EMBL" id="GAA3734070.1"/>
    </source>
</evidence>
<evidence type="ECO:0000259" key="7">
    <source>
        <dbReference type="SMART" id="SM00822"/>
    </source>
</evidence>
<dbReference type="InterPro" id="IPR036291">
    <property type="entry name" value="NAD(P)-bd_dom_sf"/>
</dbReference>
<dbReference type="PRINTS" id="PR00081">
    <property type="entry name" value="GDHRDH"/>
</dbReference>
<proteinExistence type="inferred from homology"/>
<keyword evidence="6" id="KW-0276">Fatty acid metabolism</keyword>
<protein>
    <recommendedName>
        <fullName evidence="3 6">3-oxoacyl-[acyl-carrier-protein] reductase</fullName>
        <ecNumber evidence="3 6">1.1.1.100</ecNumber>
    </recommendedName>
</protein>
<keyword evidence="6" id="KW-0444">Lipid biosynthesis</keyword>
<evidence type="ECO:0000313" key="9">
    <source>
        <dbReference type="Proteomes" id="UP001500908"/>
    </source>
</evidence>
<comment type="catalytic activity">
    <reaction evidence="5 6">
        <text>a (3R)-hydroxyacyl-[ACP] + NADP(+) = a 3-oxoacyl-[ACP] + NADPH + H(+)</text>
        <dbReference type="Rhea" id="RHEA:17397"/>
        <dbReference type="Rhea" id="RHEA-COMP:9916"/>
        <dbReference type="Rhea" id="RHEA-COMP:9945"/>
        <dbReference type="ChEBI" id="CHEBI:15378"/>
        <dbReference type="ChEBI" id="CHEBI:57783"/>
        <dbReference type="ChEBI" id="CHEBI:58349"/>
        <dbReference type="ChEBI" id="CHEBI:78776"/>
        <dbReference type="ChEBI" id="CHEBI:78827"/>
        <dbReference type="EC" id="1.1.1.100"/>
    </reaction>
</comment>
<dbReference type="NCBIfam" id="NF009466">
    <property type="entry name" value="PRK12826.1-2"/>
    <property type="match status" value="1"/>
</dbReference>
<dbReference type="PROSITE" id="PS00061">
    <property type="entry name" value="ADH_SHORT"/>
    <property type="match status" value="1"/>
</dbReference>
<dbReference type="Pfam" id="PF13561">
    <property type="entry name" value="adh_short_C2"/>
    <property type="match status" value="1"/>
</dbReference>
<dbReference type="InterPro" id="IPR011284">
    <property type="entry name" value="3oxo_ACP_reduc"/>
</dbReference>
<keyword evidence="6" id="KW-0443">Lipid metabolism</keyword>
<dbReference type="EMBL" id="BAABDD010000004">
    <property type="protein sequence ID" value="GAA3734070.1"/>
    <property type="molecule type" value="Genomic_DNA"/>
</dbReference>
<reference evidence="9" key="1">
    <citation type="journal article" date="2019" name="Int. J. Syst. Evol. Microbiol.">
        <title>The Global Catalogue of Microorganisms (GCM) 10K type strain sequencing project: providing services to taxonomists for standard genome sequencing and annotation.</title>
        <authorList>
            <consortium name="The Broad Institute Genomics Platform"/>
            <consortium name="The Broad Institute Genome Sequencing Center for Infectious Disease"/>
            <person name="Wu L."/>
            <person name="Ma J."/>
        </authorList>
    </citation>
    <scope>NUCLEOTIDE SEQUENCE [LARGE SCALE GENOMIC DNA]</scope>
    <source>
        <strain evidence="9">JCM 17137</strain>
    </source>
</reference>
<dbReference type="NCBIfam" id="TIGR01830">
    <property type="entry name" value="3oxo_ACP_reduc"/>
    <property type="match status" value="1"/>
</dbReference>
<gene>
    <name evidence="8" type="primary">fabG_4</name>
    <name evidence="8" type="ORF">GCM10022402_13020</name>
</gene>
<dbReference type="InterPro" id="IPR020904">
    <property type="entry name" value="Sc_DH/Rdtase_CS"/>
</dbReference>
<dbReference type="InterPro" id="IPR057326">
    <property type="entry name" value="KR_dom"/>
</dbReference>
<accession>A0ABP7FA08</accession>
<dbReference type="EC" id="1.1.1.100" evidence="3 6"/>
<keyword evidence="6" id="KW-0275">Fatty acid biosynthesis</keyword>
<feature type="domain" description="Ketoreductase" evidence="7">
    <location>
        <begin position="5"/>
        <end position="185"/>
    </location>
</feature>
<dbReference type="InterPro" id="IPR050259">
    <property type="entry name" value="SDR"/>
</dbReference>
<evidence type="ECO:0000256" key="2">
    <source>
        <dbReference type="ARBA" id="ARBA00006484"/>
    </source>
</evidence>
<evidence type="ECO:0000256" key="6">
    <source>
        <dbReference type="RuleBase" id="RU366074"/>
    </source>
</evidence>
<comment type="similarity">
    <text evidence="2 6">Belongs to the short-chain dehydrogenases/reductases (SDR) family.</text>
</comment>
<dbReference type="Gene3D" id="3.40.50.720">
    <property type="entry name" value="NAD(P)-binding Rossmann-like Domain"/>
    <property type="match status" value="1"/>
</dbReference>
<dbReference type="PRINTS" id="PR00080">
    <property type="entry name" value="SDRFAMILY"/>
</dbReference>
<organism evidence="8 9">
    <name type="scientific">Salinactinospora qingdaonensis</name>
    <dbReference type="NCBI Taxonomy" id="702744"/>
    <lineage>
        <taxon>Bacteria</taxon>
        <taxon>Bacillati</taxon>
        <taxon>Actinomycetota</taxon>
        <taxon>Actinomycetes</taxon>
        <taxon>Streptosporangiales</taxon>
        <taxon>Nocardiopsidaceae</taxon>
        <taxon>Salinactinospora</taxon>
    </lineage>
</organism>
<evidence type="ECO:0000256" key="5">
    <source>
        <dbReference type="ARBA" id="ARBA00048508"/>
    </source>
</evidence>
<comment type="pathway">
    <text evidence="1 6">Lipid metabolism; fatty acid biosynthesis.</text>
</comment>
<dbReference type="PANTHER" id="PTHR42879">
    <property type="entry name" value="3-OXOACYL-(ACYL-CARRIER-PROTEIN) REDUCTASE"/>
    <property type="match status" value="1"/>
</dbReference>
<dbReference type="Proteomes" id="UP001500908">
    <property type="component" value="Unassembled WGS sequence"/>
</dbReference>
<keyword evidence="4 6" id="KW-0560">Oxidoreductase</keyword>
<comment type="caution">
    <text evidence="8">The sequence shown here is derived from an EMBL/GenBank/DDBJ whole genome shotgun (WGS) entry which is preliminary data.</text>
</comment>
<dbReference type="RefSeq" id="WP_344968359.1">
    <property type="nucleotide sequence ID" value="NZ_BAABDD010000004.1"/>
</dbReference>
<dbReference type="InterPro" id="IPR002347">
    <property type="entry name" value="SDR_fam"/>
</dbReference>
<keyword evidence="9" id="KW-1185">Reference proteome</keyword>